<evidence type="ECO:0000313" key="2">
    <source>
        <dbReference type="Proteomes" id="UP001054945"/>
    </source>
</evidence>
<dbReference type="Proteomes" id="UP001054945">
    <property type="component" value="Unassembled WGS sequence"/>
</dbReference>
<comment type="caution">
    <text evidence="1">The sequence shown here is derived from an EMBL/GenBank/DDBJ whole genome shotgun (WGS) entry which is preliminary data.</text>
</comment>
<keyword evidence="2" id="KW-1185">Reference proteome</keyword>
<name>A0AAV4P012_CAEEX</name>
<accession>A0AAV4P012</accession>
<sequence>ENDLIFRVEQILLNLHLSILRPLATNSFFKMASGEVGKKLSESPDLKCLDAEIGWSVISDKHIFAVLSLHLARKRAIFIGNLQVESIQKDSR</sequence>
<protein>
    <submittedName>
        <fullName evidence="1">Uncharacterized protein</fullName>
    </submittedName>
</protein>
<proteinExistence type="predicted"/>
<reference evidence="1 2" key="1">
    <citation type="submission" date="2021-06" db="EMBL/GenBank/DDBJ databases">
        <title>Caerostris extrusa draft genome.</title>
        <authorList>
            <person name="Kono N."/>
            <person name="Arakawa K."/>
        </authorList>
    </citation>
    <scope>NUCLEOTIDE SEQUENCE [LARGE SCALE GENOMIC DNA]</scope>
</reference>
<gene>
    <name evidence="1" type="ORF">CEXT_562391</name>
</gene>
<evidence type="ECO:0000313" key="1">
    <source>
        <dbReference type="EMBL" id="GIX89933.1"/>
    </source>
</evidence>
<organism evidence="1 2">
    <name type="scientific">Caerostris extrusa</name>
    <name type="common">Bark spider</name>
    <name type="synonym">Caerostris bankana</name>
    <dbReference type="NCBI Taxonomy" id="172846"/>
    <lineage>
        <taxon>Eukaryota</taxon>
        <taxon>Metazoa</taxon>
        <taxon>Ecdysozoa</taxon>
        <taxon>Arthropoda</taxon>
        <taxon>Chelicerata</taxon>
        <taxon>Arachnida</taxon>
        <taxon>Araneae</taxon>
        <taxon>Araneomorphae</taxon>
        <taxon>Entelegynae</taxon>
        <taxon>Araneoidea</taxon>
        <taxon>Araneidae</taxon>
        <taxon>Caerostris</taxon>
    </lineage>
</organism>
<dbReference type="AlphaFoldDB" id="A0AAV4P012"/>
<feature type="non-terminal residue" evidence="1">
    <location>
        <position position="1"/>
    </location>
</feature>
<dbReference type="EMBL" id="BPLR01021464">
    <property type="protein sequence ID" value="GIX89933.1"/>
    <property type="molecule type" value="Genomic_DNA"/>
</dbReference>